<keyword evidence="2 4" id="KW-0808">Transferase</keyword>
<dbReference type="PANTHER" id="PTHR11712">
    <property type="entry name" value="POLYKETIDE SYNTHASE-RELATED"/>
    <property type="match status" value="1"/>
</dbReference>
<dbReference type="EMBL" id="JAVRFI010000002">
    <property type="protein sequence ID" value="MDT0448282.1"/>
    <property type="molecule type" value="Genomic_DNA"/>
</dbReference>
<dbReference type="RefSeq" id="WP_311607983.1">
    <property type="nucleotide sequence ID" value="NZ_JAVRFI010000002.1"/>
</dbReference>
<feature type="domain" description="Ketosynthase family 3 (KS3)" evidence="5">
    <location>
        <begin position="7"/>
        <end position="410"/>
    </location>
</feature>
<dbReference type="InterPro" id="IPR020841">
    <property type="entry name" value="PKS_Beta-ketoAc_synthase_dom"/>
</dbReference>
<dbReference type="Pfam" id="PF00109">
    <property type="entry name" value="ketoacyl-synt"/>
    <property type="match status" value="1"/>
</dbReference>
<dbReference type="InterPro" id="IPR014031">
    <property type="entry name" value="Ketoacyl_synth_C"/>
</dbReference>
<dbReference type="SUPFAM" id="SSF53901">
    <property type="entry name" value="Thiolase-like"/>
    <property type="match status" value="1"/>
</dbReference>
<dbReference type="NCBIfam" id="NF005589">
    <property type="entry name" value="PRK07314.1"/>
    <property type="match status" value="1"/>
</dbReference>
<keyword evidence="7" id="KW-1185">Reference proteome</keyword>
<evidence type="ECO:0000256" key="2">
    <source>
        <dbReference type="ARBA" id="ARBA00022679"/>
    </source>
</evidence>
<evidence type="ECO:0000259" key="5">
    <source>
        <dbReference type="PROSITE" id="PS52004"/>
    </source>
</evidence>
<accession>A0ABU2SHA6</accession>
<proteinExistence type="inferred from homology"/>
<dbReference type="InterPro" id="IPR000794">
    <property type="entry name" value="Beta-ketoacyl_synthase"/>
</dbReference>
<name>A0ABU2SHA6_9ACTN</name>
<dbReference type="InterPro" id="IPR018201">
    <property type="entry name" value="Ketoacyl_synth_AS"/>
</dbReference>
<dbReference type="Proteomes" id="UP001180531">
    <property type="component" value="Unassembled WGS sequence"/>
</dbReference>
<dbReference type="CDD" id="cd00834">
    <property type="entry name" value="KAS_I_II"/>
    <property type="match status" value="1"/>
</dbReference>
<comment type="caution">
    <text evidence="6">The sequence shown here is derived from an EMBL/GenBank/DDBJ whole genome shotgun (WGS) entry which is preliminary data.</text>
</comment>
<dbReference type="GO" id="GO:0016746">
    <property type="term" value="F:acyltransferase activity"/>
    <property type="evidence" value="ECO:0007669"/>
    <property type="project" value="UniProtKB-KW"/>
</dbReference>
<evidence type="ECO:0000256" key="3">
    <source>
        <dbReference type="ARBA" id="ARBA00023315"/>
    </source>
</evidence>
<dbReference type="InterPro" id="IPR016039">
    <property type="entry name" value="Thiolase-like"/>
</dbReference>
<gene>
    <name evidence="6" type="ORF">RM609_04085</name>
</gene>
<evidence type="ECO:0000256" key="4">
    <source>
        <dbReference type="RuleBase" id="RU003694"/>
    </source>
</evidence>
<evidence type="ECO:0000313" key="6">
    <source>
        <dbReference type="EMBL" id="MDT0448282.1"/>
    </source>
</evidence>
<protein>
    <submittedName>
        <fullName evidence="6">Beta-ketoacyl-[acyl-carrier-protein] synthase family protein</fullName>
        <ecNumber evidence="6">2.3.1.-</ecNumber>
    </submittedName>
</protein>
<reference evidence="6" key="1">
    <citation type="submission" date="2024-05" db="EMBL/GenBank/DDBJ databases">
        <title>30 novel species of actinomycetes from the DSMZ collection.</title>
        <authorList>
            <person name="Nouioui I."/>
        </authorList>
    </citation>
    <scope>NUCLEOTIDE SEQUENCE</scope>
    <source>
        <strain evidence="6">DSM 40473</strain>
    </source>
</reference>
<dbReference type="Gene3D" id="3.40.47.10">
    <property type="match status" value="2"/>
</dbReference>
<dbReference type="Pfam" id="PF02801">
    <property type="entry name" value="Ketoacyl-synt_C"/>
    <property type="match status" value="1"/>
</dbReference>
<dbReference type="PROSITE" id="PS00606">
    <property type="entry name" value="KS3_1"/>
    <property type="match status" value="1"/>
</dbReference>
<organism evidence="6 7">
    <name type="scientific">Streptomyces hesseae</name>
    <dbReference type="NCBI Taxonomy" id="3075519"/>
    <lineage>
        <taxon>Bacteria</taxon>
        <taxon>Bacillati</taxon>
        <taxon>Actinomycetota</taxon>
        <taxon>Actinomycetes</taxon>
        <taxon>Kitasatosporales</taxon>
        <taxon>Streptomycetaceae</taxon>
        <taxon>Streptomyces</taxon>
    </lineage>
</organism>
<sequence>MRRTADSRDVAVTGLGAVTPAGPTAPETWAGLLSGIPRAVPDPLLAGLAVDFSCPAPFDVSARLGPRLAARLDRYTSMAVSAAREAVADARLDTSQWDSSRVAVVIGTASASAEHHERVYALMAAGTPEKVSPMALMRSMPNMSAGEIGIDLGARGPNLSVSTACASGATAVGLGCGLVRSGACDIAIVGGSESMRTRSAAVCFHQMRALSTRRSDPSAASRPFDAGRDGFVLGEGAGVLVLERAAHAGARGVSPYAYLAGYGASCDAHHMTAPHPGGRGAAEALRSALADAGLAPADIGHVNAHGTSTRANDLAEYRALRAVFGEKAPPVTALKAVLGHAAGGSGGIQAVCAALVLRHQIIPPTPNLVALDPAIHLDVVTAAPRRTAVGAVVSNSFGFGGQNAVLAFRAA</sequence>
<dbReference type="EC" id="2.3.1.-" evidence="6"/>
<dbReference type="SMART" id="SM00825">
    <property type="entry name" value="PKS_KS"/>
    <property type="match status" value="1"/>
</dbReference>
<dbReference type="PROSITE" id="PS52004">
    <property type="entry name" value="KS3_2"/>
    <property type="match status" value="1"/>
</dbReference>
<dbReference type="PANTHER" id="PTHR11712:SF347">
    <property type="entry name" value="BETA KETOACYL-ACYL CARRIER PROTEIN SYNTHASE"/>
    <property type="match status" value="1"/>
</dbReference>
<keyword evidence="3 6" id="KW-0012">Acyltransferase</keyword>
<evidence type="ECO:0000256" key="1">
    <source>
        <dbReference type="ARBA" id="ARBA00008467"/>
    </source>
</evidence>
<evidence type="ECO:0000313" key="7">
    <source>
        <dbReference type="Proteomes" id="UP001180531"/>
    </source>
</evidence>
<dbReference type="InterPro" id="IPR014030">
    <property type="entry name" value="Ketoacyl_synth_N"/>
</dbReference>
<comment type="similarity">
    <text evidence="1 4">Belongs to the thiolase-like superfamily. Beta-ketoacyl-ACP synthases family.</text>
</comment>